<comment type="caution">
    <text evidence="1">The sequence shown here is derived from an EMBL/GenBank/DDBJ whole genome shotgun (WGS) entry which is preliminary data.</text>
</comment>
<accession>X1Q8K6</accession>
<dbReference type="EMBL" id="BARV01027638">
    <property type="protein sequence ID" value="GAI39584.1"/>
    <property type="molecule type" value="Genomic_DNA"/>
</dbReference>
<sequence length="171" mass="20321">DLLNDSELENLVENKKLDTVNKLALLLKSEKEKIERNKWSFKLVGLKYIAKLISRIKNLNKNFIINFLKKINELELEFFQYLVDLMKDGVEDADYIEYIYDILHAMDKHHIHDIVTFKKRKFIVGPNYDERHSLYISGAGIKKIKEVKDIDGLKELETLYLSKNKIMKIRY</sequence>
<reference evidence="1" key="1">
    <citation type="journal article" date="2014" name="Front. Microbiol.">
        <title>High frequency of phylogenetically diverse reductive dehalogenase-homologous genes in deep subseafloor sedimentary metagenomes.</title>
        <authorList>
            <person name="Kawai M."/>
            <person name="Futagami T."/>
            <person name="Toyoda A."/>
            <person name="Takaki Y."/>
            <person name="Nishi S."/>
            <person name="Hori S."/>
            <person name="Arai W."/>
            <person name="Tsubouchi T."/>
            <person name="Morono Y."/>
            <person name="Uchiyama I."/>
            <person name="Ito T."/>
            <person name="Fujiyama A."/>
            <person name="Inagaki F."/>
            <person name="Takami H."/>
        </authorList>
    </citation>
    <scope>NUCLEOTIDE SEQUENCE</scope>
    <source>
        <strain evidence="1">Expedition CK06-06</strain>
    </source>
</reference>
<organism evidence="1">
    <name type="scientific">marine sediment metagenome</name>
    <dbReference type="NCBI Taxonomy" id="412755"/>
    <lineage>
        <taxon>unclassified sequences</taxon>
        <taxon>metagenomes</taxon>
        <taxon>ecological metagenomes</taxon>
    </lineage>
</organism>
<protein>
    <submittedName>
        <fullName evidence="1">Uncharacterized protein</fullName>
    </submittedName>
</protein>
<proteinExistence type="predicted"/>
<name>X1Q8K6_9ZZZZ</name>
<gene>
    <name evidence="1" type="ORF">S06H3_44443</name>
</gene>
<feature type="non-terminal residue" evidence="1">
    <location>
        <position position="1"/>
    </location>
</feature>
<evidence type="ECO:0000313" key="1">
    <source>
        <dbReference type="EMBL" id="GAI39584.1"/>
    </source>
</evidence>
<dbReference type="AlphaFoldDB" id="X1Q8K6"/>